<keyword evidence="2" id="KW-0808">Transferase</keyword>
<name>A0A6A6VUL3_9PEZI</name>
<dbReference type="OrthoDB" id="2013972at2759"/>
<evidence type="ECO:0000256" key="1">
    <source>
        <dbReference type="SAM" id="MobiDB-lite"/>
    </source>
</evidence>
<dbReference type="CDD" id="cd02440">
    <property type="entry name" value="AdoMet_MTases"/>
    <property type="match status" value="1"/>
</dbReference>
<keyword evidence="3" id="KW-1185">Reference proteome</keyword>
<dbReference type="Proteomes" id="UP000799437">
    <property type="component" value="Unassembled WGS sequence"/>
</dbReference>
<keyword evidence="2" id="KW-0489">Methyltransferase</keyword>
<reference evidence="2" key="1">
    <citation type="journal article" date="2020" name="Stud. Mycol.">
        <title>101 Dothideomycetes genomes: a test case for predicting lifestyles and emergence of pathogens.</title>
        <authorList>
            <person name="Haridas S."/>
            <person name="Albert R."/>
            <person name="Binder M."/>
            <person name="Bloem J."/>
            <person name="Labutti K."/>
            <person name="Salamov A."/>
            <person name="Andreopoulos B."/>
            <person name="Baker S."/>
            <person name="Barry K."/>
            <person name="Bills G."/>
            <person name="Bluhm B."/>
            <person name="Cannon C."/>
            <person name="Castanera R."/>
            <person name="Culley D."/>
            <person name="Daum C."/>
            <person name="Ezra D."/>
            <person name="Gonzalez J."/>
            <person name="Henrissat B."/>
            <person name="Kuo A."/>
            <person name="Liang C."/>
            <person name="Lipzen A."/>
            <person name="Lutzoni F."/>
            <person name="Magnuson J."/>
            <person name="Mondo S."/>
            <person name="Nolan M."/>
            <person name="Ohm R."/>
            <person name="Pangilinan J."/>
            <person name="Park H.-J."/>
            <person name="Ramirez L."/>
            <person name="Alfaro M."/>
            <person name="Sun H."/>
            <person name="Tritt A."/>
            <person name="Yoshinaga Y."/>
            <person name="Zwiers L.-H."/>
            <person name="Turgeon B."/>
            <person name="Goodwin S."/>
            <person name="Spatafora J."/>
            <person name="Crous P."/>
            <person name="Grigoriev I."/>
        </authorList>
    </citation>
    <scope>NUCLEOTIDE SEQUENCE</scope>
    <source>
        <strain evidence="2">CBS 121739</strain>
    </source>
</reference>
<gene>
    <name evidence="2" type="ORF">EJ05DRAFT_159734</name>
</gene>
<feature type="region of interest" description="Disordered" evidence="1">
    <location>
        <begin position="1"/>
        <end position="27"/>
    </location>
</feature>
<proteinExistence type="predicted"/>
<sequence length="272" mass="31539">MAAPQPVVEVDDDTETDSAFGDDTESATTSVAESIYNYRKEHGRTYHAYRDGKYWIPNDERESDRLADMYPDCSVKGTDLSPTQPQFVPPNLEFIIDDAEDEWLFRHKFDYIHLRLMAGTFESWEKVIQSAFDNLEPGGWLEIQDYDMPCKSDDNTLAGTKLELWASKMVEGARKMGRPVDQSPNYRRWMQEIGFVDIQEQRYVWPTNCWPRDPKLKELGKWSLVNLNEGMDGFTLAIFTRVLGWTKPEVDVLCAQVRADLRNRSIHAYFSL</sequence>
<dbReference type="PANTHER" id="PTHR43591">
    <property type="entry name" value="METHYLTRANSFERASE"/>
    <property type="match status" value="1"/>
</dbReference>
<organism evidence="2 3">
    <name type="scientific">Pseudovirgaria hyperparasitica</name>
    <dbReference type="NCBI Taxonomy" id="470096"/>
    <lineage>
        <taxon>Eukaryota</taxon>
        <taxon>Fungi</taxon>
        <taxon>Dikarya</taxon>
        <taxon>Ascomycota</taxon>
        <taxon>Pezizomycotina</taxon>
        <taxon>Dothideomycetes</taxon>
        <taxon>Dothideomycetes incertae sedis</taxon>
        <taxon>Acrospermales</taxon>
        <taxon>Acrospermaceae</taxon>
        <taxon>Pseudovirgaria</taxon>
    </lineage>
</organism>
<dbReference type="GO" id="GO:0008168">
    <property type="term" value="F:methyltransferase activity"/>
    <property type="evidence" value="ECO:0007669"/>
    <property type="project" value="UniProtKB-KW"/>
</dbReference>
<dbReference type="GO" id="GO:0032259">
    <property type="term" value="P:methylation"/>
    <property type="evidence" value="ECO:0007669"/>
    <property type="project" value="UniProtKB-KW"/>
</dbReference>
<evidence type="ECO:0000313" key="2">
    <source>
        <dbReference type="EMBL" id="KAF2753913.1"/>
    </source>
</evidence>
<evidence type="ECO:0000313" key="3">
    <source>
        <dbReference type="Proteomes" id="UP000799437"/>
    </source>
</evidence>
<dbReference type="Pfam" id="PF13489">
    <property type="entry name" value="Methyltransf_23"/>
    <property type="match status" value="1"/>
</dbReference>
<dbReference type="SUPFAM" id="SSF53335">
    <property type="entry name" value="S-adenosyl-L-methionine-dependent methyltransferases"/>
    <property type="match status" value="1"/>
</dbReference>
<dbReference type="GeneID" id="54480448"/>
<accession>A0A6A6VUL3</accession>
<dbReference type="AlphaFoldDB" id="A0A6A6VUL3"/>
<dbReference type="EMBL" id="ML996582">
    <property type="protein sequence ID" value="KAF2753913.1"/>
    <property type="molecule type" value="Genomic_DNA"/>
</dbReference>
<feature type="compositionally biased region" description="Acidic residues" evidence="1">
    <location>
        <begin position="9"/>
        <end position="25"/>
    </location>
</feature>
<dbReference type="Gene3D" id="3.40.50.150">
    <property type="entry name" value="Vaccinia Virus protein VP39"/>
    <property type="match status" value="1"/>
</dbReference>
<dbReference type="InterPro" id="IPR029063">
    <property type="entry name" value="SAM-dependent_MTases_sf"/>
</dbReference>
<dbReference type="PANTHER" id="PTHR43591:SF102">
    <property type="entry name" value="S-ADENOSYL-L-METHIONINE-DEPENDENT METHYLTRANSFERASE"/>
    <property type="match status" value="1"/>
</dbReference>
<dbReference type="RefSeq" id="XP_033596364.1">
    <property type="nucleotide sequence ID" value="XM_033739394.1"/>
</dbReference>
<protein>
    <submittedName>
        <fullName evidence="2">S-adenosyl-L-methionine-dependent methyltransferase</fullName>
    </submittedName>
</protein>